<dbReference type="EMBL" id="GEGO01007679">
    <property type="protein sequence ID" value="JAR87725.1"/>
    <property type="molecule type" value="Transcribed_RNA"/>
</dbReference>
<proteinExistence type="predicted"/>
<organism evidence="1">
    <name type="scientific">Ixodes ricinus</name>
    <name type="common">Common tick</name>
    <name type="synonym">Acarus ricinus</name>
    <dbReference type="NCBI Taxonomy" id="34613"/>
    <lineage>
        <taxon>Eukaryota</taxon>
        <taxon>Metazoa</taxon>
        <taxon>Ecdysozoa</taxon>
        <taxon>Arthropoda</taxon>
        <taxon>Chelicerata</taxon>
        <taxon>Arachnida</taxon>
        <taxon>Acari</taxon>
        <taxon>Parasitiformes</taxon>
        <taxon>Ixodida</taxon>
        <taxon>Ixodoidea</taxon>
        <taxon>Ixodidae</taxon>
        <taxon>Ixodinae</taxon>
        <taxon>Ixodes</taxon>
    </lineage>
</organism>
<accession>A0A147BBH8</accession>
<feature type="non-terminal residue" evidence="1">
    <location>
        <position position="124"/>
    </location>
</feature>
<evidence type="ECO:0000313" key="1">
    <source>
        <dbReference type="EMBL" id="JAR87725.1"/>
    </source>
</evidence>
<name>A0A147BBH8_IXORI</name>
<reference evidence="1" key="1">
    <citation type="journal article" date="2018" name="PLoS Negl. Trop. Dis.">
        <title>Sialome diversity of ticks revealed by RNAseq of single tick salivary glands.</title>
        <authorList>
            <person name="Perner J."/>
            <person name="Kropackova S."/>
            <person name="Kopacek P."/>
            <person name="Ribeiro J.M."/>
        </authorList>
    </citation>
    <scope>NUCLEOTIDE SEQUENCE</scope>
    <source>
        <strain evidence="1">Siblings of single egg batch collected in Ceske Budejovice</strain>
        <tissue evidence="1">Salivary glands</tissue>
    </source>
</reference>
<sequence>MVSCSIVAMLVAAEACPSHRHVPKVKRGLGFGEGNRQRTVRVHETQLQTCVFVQLLKDWLRHAFRTFWNTRGQASCSPSNVLSAAAWTVRLLHSTSPLACMKIISMNIIGSMHVKGKEVFVLVC</sequence>
<protein>
    <submittedName>
        <fullName evidence="1">Putative secreted protein</fullName>
    </submittedName>
</protein>
<dbReference type="AlphaFoldDB" id="A0A147BBH8"/>